<dbReference type="InterPro" id="IPR040008">
    <property type="entry name" value="Ribosomal_mL46"/>
</dbReference>
<organism evidence="3 4">
    <name type="scientific">Apiotrichum porosum</name>
    <dbReference type="NCBI Taxonomy" id="105984"/>
    <lineage>
        <taxon>Eukaryota</taxon>
        <taxon>Fungi</taxon>
        <taxon>Dikarya</taxon>
        <taxon>Basidiomycota</taxon>
        <taxon>Agaricomycotina</taxon>
        <taxon>Tremellomycetes</taxon>
        <taxon>Trichosporonales</taxon>
        <taxon>Trichosporonaceae</taxon>
        <taxon>Apiotrichum</taxon>
    </lineage>
</organism>
<name>A0A427XG25_9TREE</name>
<reference evidence="3 4" key="1">
    <citation type="submission" date="2018-11" db="EMBL/GenBank/DDBJ databases">
        <title>Genome sequence of Apiotrichum porosum DSM 27194.</title>
        <authorList>
            <person name="Aliyu H."/>
            <person name="Gorte O."/>
            <person name="Ochsenreither K."/>
        </authorList>
    </citation>
    <scope>NUCLEOTIDE SEQUENCE [LARGE SCALE GENOMIC DNA]</scope>
    <source>
        <strain evidence="3 4">DSM 27194</strain>
    </source>
</reference>
<evidence type="ECO:0000259" key="2">
    <source>
        <dbReference type="Pfam" id="PF11788"/>
    </source>
</evidence>
<proteinExistence type="predicted"/>
<sequence length="422" mass="46670">MSFSLTGSGPSRQVLRRGLATAAAPASTSQLTASLLLSRAPLLTRTPSPLAQAYYDRSLKIRHALSNPTATNFYFKPGSLPLRRFQEAEYAKEVEYYGAKLVGKAPDVGDVQPEPELVETARDHWAKADEARGETSLERCPEEELFCLIESKGKWTFPSTEVKAGEGLDEAVTARITGVDGALQGKSLDTWLVTRKPIGVVRDGEKRNFFLRSHILGGEPKLSKEAGWSKHAWLTAEEVEARLRKQGDDKVWDNVKAMFGCTTVARGEAPEHPGAWKDRQRSDLVTFTSARGRLNARIEAAYAYLTPGTRGIGYIGYRRRLESSECGSECGTARPANVLVQRRYWSSEAQQCKRAWGGGAQRWSPVRLVLDLKVVGSTVEEDVQWASVSTYFWDSLGHHEEYGGHEEEDDNRNGAGTTHGHS</sequence>
<feature type="region of interest" description="Disordered" evidence="1">
    <location>
        <begin position="402"/>
        <end position="422"/>
    </location>
</feature>
<evidence type="ECO:0000256" key="1">
    <source>
        <dbReference type="SAM" id="MobiDB-lite"/>
    </source>
</evidence>
<evidence type="ECO:0000313" key="4">
    <source>
        <dbReference type="Proteomes" id="UP000279236"/>
    </source>
</evidence>
<dbReference type="PANTHER" id="PTHR13124:SF12">
    <property type="entry name" value="LARGE RIBOSOMAL SUBUNIT PROTEIN ML46"/>
    <property type="match status" value="1"/>
</dbReference>
<evidence type="ECO:0000313" key="3">
    <source>
        <dbReference type="EMBL" id="RSH77766.1"/>
    </source>
</evidence>
<dbReference type="Gene3D" id="3.90.79.10">
    <property type="entry name" value="Nucleoside Triphosphate Pyrophosphohydrolase"/>
    <property type="match status" value="1"/>
</dbReference>
<comment type="caution">
    <text evidence="3">The sequence shown here is derived from an EMBL/GenBank/DDBJ whole genome shotgun (WGS) entry which is preliminary data.</text>
</comment>
<dbReference type="GO" id="GO:0003735">
    <property type="term" value="F:structural constituent of ribosome"/>
    <property type="evidence" value="ECO:0007669"/>
    <property type="project" value="InterPro"/>
</dbReference>
<dbReference type="Pfam" id="PF11788">
    <property type="entry name" value="MRP-L46"/>
    <property type="match status" value="1"/>
</dbReference>
<dbReference type="PANTHER" id="PTHR13124">
    <property type="entry name" value="39S RIBOSOMAL PROTEIN L46, MITOCHONDRIAL PRECURSOR-RELATED"/>
    <property type="match status" value="1"/>
</dbReference>
<feature type="domain" description="Large ribosomal subunit protein mL46 N-terminal" evidence="2">
    <location>
        <begin position="30"/>
        <end position="89"/>
    </location>
</feature>
<dbReference type="GO" id="GO:0005762">
    <property type="term" value="C:mitochondrial large ribosomal subunit"/>
    <property type="evidence" value="ECO:0007669"/>
    <property type="project" value="TreeGrafter"/>
</dbReference>
<keyword evidence="4" id="KW-1185">Reference proteome</keyword>
<dbReference type="OrthoDB" id="414075at2759"/>
<dbReference type="InterPro" id="IPR021757">
    <property type="entry name" value="Ribosomal_mL46_N"/>
</dbReference>
<dbReference type="AlphaFoldDB" id="A0A427XG25"/>
<accession>A0A427XG25</accession>
<dbReference type="GeneID" id="39587368"/>
<protein>
    <submittedName>
        <fullName evidence="3">54S ribosomal protein L17 mitochondrial</fullName>
    </submittedName>
</protein>
<dbReference type="STRING" id="105984.A0A427XG25"/>
<dbReference type="EMBL" id="RSCE01000014">
    <property type="protein sequence ID" value="RSH77766.1"/>
    <property type="molecule type" value="Genomic_DNA"/>
</dbReference>
<keyword evidence="3" id="KW-0687">Ribonucleoprotein</keyword>
<dbReference type="Proteomes" id="UP000279236">
    <property type="component" value="Unassembled WGS sequence"/>
</dbReference>
<dbReference type="RefSeq" id="XP_028472913.1">
    <property type="nucleotide sequence ID" value="XM_028618546.1"/>
</dbReference>
<keyword evidence="3" id="KW-0689">Ribosomal protein</keyword>
<gene>
    <name evidence="3" type="primary">MRPL17</name>
    <name evidence="3" type="ORF">EHS24_002825</name>
</gene>